<dbReference type="STRING" id="1236971.JCM9152_26"/>
<keyword evidence="2" id="KW-1185">Reference proteome</keyword>
<accession>W4QAI4</accession>
<evidence type="ECO:0000313" key="2">
    <source>
        <dbReference type="Proteomes" id="UP000018895"/>
    </source>
</evidence>
<comment type="caution">
    <text evidence="1">The sequence shown here is derived from an EMBL/GenBank/DDBJ whole genome shotgun (WGS) entry which is preliminary data.</text>
</comment>
<evidence type="ECO:0000313" key="1">
    <source>
        <dbReference type="EMBL" id="GAE28698.1"/>
    </source>
</evidence>
<gene>
    <name evidence="1" type="ORF">JCM9152_26</name>
</gene>
<sequence>MFSFHNPRVECAIGRVTETALWDEIKQAKEAMEQRLKMVSIQQMLDQLELK</sequence>
<protein>
    <submittedName>
        <fullName evidence="1">Uncharacterized protein</fullName>
    </submittedName>
</protein>
<organism evidence="1 2">
    <name type="scientific">Halalkalibacter hemicellulosilyticusJCM 9152</name>
    <dbReference type="NCBI Taxonomy" id="1236971"/>
    <lineage>
        <taxon>Bacteria</taxon>
        <taxon>Bacillati</taxon>
        <taxon>Bacillota</taxon>
        <taxon>Bacilli</taxon>
        <taxon>Bacillales</taxon>
        <taxon>Bacillaceae</taxon>
        <taxon>Halalkalibacter</taxon>
    </lineage>
</organism>
<name>W4QAI4_9BACI</name>
<proteinExistence type="predicted"/>
<dbReference type="EMBL" id="BAUU01000001">
    <property type="protein sequence ID" value="GAE28698.1"/>
    <property type="molecule type" value="Genomic_DNA"/>
</dbReference>
<dbReference type="AlphaFoldDB" id="W4QAI4"/>
<reference evidence="1" key="1">
    <citation type="journal article" date="2014" name="Genome Announc.">
        <title>Draft Genome Sequences of Three Alkaliphilic Bacillus Strains, Bacillus wakoensis JCM 9140T, Bacillus akibai JCM 9157T, and Bacillus hemicellulosilyticus JCM 9152T.</title>
        <authorList>
            <person name="Yuki M."/>
            <person name="Oshima K."/>
            <person name="Suda W."/>
            <person name="Oshida Y."/>
            <person name="Kitamura K."/>
            <person name="Iida T."/>
            <person name="Hattori M."/>
            <person name="Ohkuma M."/>
        </authorList>
    </citation>
    <scope>NUCLEOTIDE SEQUENCE [LARGE SCALE GENOMIC DNA]</scope>
    <source>
        <strain evidence="1">JCM 9152</strain>
    </source>
</reference>
<dbReference type="Proteomes" id="UP000018895">
    <property type="component" value="Unassembled WGS sequence"/>
</dbReference>